<name>A0A833M380_9LEPT</name>
<organism evidence="1 2">
    <name type="scientific">Leptonema illini</name>
    <dbReference type="NCBI Taxonomy" id="183"/>
    <lineage>
        <taxon>Bacteria</taxon>
        <taxon>Pseudomonadati</taxon>
        <taxon>Spirochaetota</taxon>
        <taxon>Spirochaetia</taxon>
        <taxon>Leptospirales</taxon>
        <taxon>Leptospiraceae</taxon>
        <taxon>Leptonema</taxon>
    </lineage>
</organism>
<dbReference type="AlphaFoldDB" id="A0A833M380"/>
<protein>
    <submittedName>
        <fullName evidence="1">Uncharacterized protein</fullName>
    </submittedName>
</protein>
<reference evidence="1 2" key="1">
    <citation type="submission" date="2019-10" db="EMBL/GenBank/DDBJ databases">
        <title>Extracellular Electron Transfer in a Candidatus Methanoperedens spp. Enrichment Culture.</title>
        <authorList>
            <person name="Berger S."/>
            <person name="Rangel Shaw D."/>
            <person name="Berben T."/>
            <person name="In 'T Zandt M."/>
            <person name="Frank J."/>
            <person name="Reimann J."/>
            <person name="Jetten M.S.M."/>
            <person name="Welte C.U."/>
        </authorList>
    </citation>
    <scope>NUCLEOTIDE SEQUENCE [LARGE SCALE GENOMIC DNA]</scope>
    <source>
        <strain evidence="1">SB12</strain>
    </source>
</reference>
<accession>A0A833M380</accession>
<sequence>MLKRLPADLKQLLGKLKKPYRVEHCTTDGRGWIAVIDIETQKISIASEYGRLFLSFEQEGRNPEHSLPDYRQNGFSIVEAANLLNAK</sequence>
<dbReference type="EMBL" id="WBUI01000002">
    <property type="protein sequence ID" value="KAB2934662.1"/>
    <property type="molecule type" value="Genomic_DNA"/>
</dbReference>
<gene>
    <name evidence="1" type="ORF">F9K24_02470</name>
</gene>
<dbReference type="Proteomes" id="UP000460298">
    <property type="component" value="Unassembled WGS sequence"/>
</dbReference>
<comment type="caution">
    <text evidence="1">The sequence shown here is derived from an EMBL/GenBank/DDBJ whole genome shotgun (WGS) entry which is preliminary data.</text>
</comment>
<proteinExistence type="predicted"/>
<evidence type="ECO:0000313" key="2">
    <source>
        <dbReference type="Proteomes" id="UP000460298"/>
    </source>
</evidence>
<evidence type="ECO:0000313" key="1">
    <source>
        <dbReference type="EMBL" id="KAB2934662.1"/>
    </source>
</evidence>